<feature type="domain" description="G" evidence="1">
    <location>
        <begin position="210"/>
        <end position="334"/>
    </location>
</feature>
<dbReference type="HOGENOM" id="CLU_032838_0_0_1"/>
<dbReference type="InterPro" id="IPR027417">
    <property type="entry name" value="P-loop_NTPase"/>
</dbReference>
<protein>
    <recommendedName>
        <fullName evidence="1">G domain-containing protein</fullName>
    </recommendedName>
</protein>
<dbReference type="SUPFAM" id="SSF52540">
    <property type="entry name" value="P-loop containing nucleoside triphosphate hydrolases"/>
    <property type="match status" value="2"/>
</dbReference>
<keyword evidence="3" id="KW-1185">Reference proteome</keyword>
<proteinExistence type="predicted"/>
<dbReference type="EMBL" id="KN831967">
    <property type="protein sequence ID" value="KIO05296.1"/>
    <property type="molecule type" value="Genomic_DNA"/>
</dbReference>
<organism evidence="2 3">
    <name type="scientific">Pisolithus tinctorius Marx 270</name>
    <dbReference type="NCBI Taxonomy" id="870435"/>
    <lineage>
        <taxon>Eukaryota</taxon>
        <taxon>Fungi</taxon>
        <taxon>Dikarya</taxon>
        <taxon>Basidiomycota</taxon>
        <taxon>Agaricomycotina</taxon>
        <taxon>Agaricomycetes</taxon>
        <taxon>Agaricomycetidae</taxon>
        <taxon>Boletales</taxon>
        <taxon>Sclerodermatineae</taxon>
        <taxon>Pisolithaceae</taxon>
        <taxon>Pisolithus</taxon>
    </lineage>
</organism>
<sequence length="464" mass="52135">MVAYNIVFAGETGVGKSSLINLLFDLEVSPTSNDILGVTDERKRFIAVQDGDVYRLWDTPGLNEGTHGNVLTRQAMKELESLFKELEAVGDVHLLVFCFRFTKYFTTGLQRVFESVMASIHGSQVPIVAAVTHADEMRQTPENWWNLTESQRQQKELIFADYACVSTLEDEDYPPTPGRREKAKHDMWRLIKSRAKPLLPDNSLPKEVNVILFGQTGVGKSSVVNLIAGRPVAEVSPDAEGCTMSSTEYRFVVGAHDFRIWDTVGLEEPAVGMNTYFGAILKALQLIRGVAAAGGINLLLFCMPGRRVTKTVQSNYRLFYEMLCESKVPIGLVITNLERERDMEDWWMRNKKALHDHGIKSVGHACVTGLPYLPEKYALSRAAIYGLLTDCDRFGKYIMPPEIWFKRVARNMKSLVTGGSLPKGEKLTQALSMRGGLKEDDARRLRKCLEEPEHEDANMYDETA</sequence>
<feature type="domain" description="G" evidence="1">
    <location>
        <begin position="6"/>
        <end position="105"/>
    </location>
</feature>
<dbReference type="AlphaFoldDB" id="A0A0C3PBG6"/>
<dbReference type="InterPro" id="IPR025662">
    <property type="entry name" value="Sigma_54_int_dom_ATP-bd_1"/>
</dbReference>
<dbReference type="Proteomes" id="UP000054217">
    <property type="component" value="Unassembled WGS sequence"/>
</dbReference>
<dbReference type="CDD" id="cd00882">
    <property type="entry name" value="Ras_like_GTPase"/>
    <property type="match status" value="1"/>
</dbReference>
<accession>A0A0C3PBG6</accession>
<evidence type="ECO:0000259" key="1">
    <source>
        <dbReference type="Pfam" id="PF01926"/>
    </source>
</evidence>
<dbReference type="Gene3D" id="3.40.50.300">
    <property type="entry name" value="P-loop containing nucleotide triphosphate hydrolases"/>
    <property type="match status" value="2"/>
</dbReference>
<dbReference type="InParanoid" id="A0A0C3PBG6"/>
<reference evidence="3" key="2">
    <citation type="submission" date="2015-01" db="EMBL/GenBank/DDBJ databases">
        <title>Evolutionary Origins and Diversification of the Mycorrhizal Mutualists.</title>
        <authorList>
            <consortium name="DOE Joint Genome Institute"/>
            <consortium name="Mycorrhizal Genomics Consortium"/>
            <person name="Kohler A."/>
            <person name="Kuo A."/>
            <person name="Nagy L.G."/>
            <person name="Floudas D."/>
            <person name="Copeland A."/>
            <person name="Barry K.W."/>
            <person name="Cichocki N."/>
            <person name="Veneault-Fourrey C."/>
            <person name="LaButti K."/>
            <person name="Lindquist E.A."/>
            <person name="Lipzen A."/>
            <person name="Lundell T."/>
            <person name="Morin E."/>
            <person name="Murat C."/>
            <person name="Riley R."/>
            <person name="Ohm R."/>
            <person name="Sun H."/>
            <person name="Tunlid A."/>
            <person name="Henrissat B."/>
            <person name="Grigoriev I.V."/>
            <person name="Hibbett D.S."/>
            <person name="Martin F."/>
        </authorList>
    </citation>
    <scope>NUCLEOTIDE SEQUENCE [LARGE SCALE GENOMIC DNA]</scope>
    <source>
        <strain evidence="3">Marx 270</strain>
    </source>
</reference>
<dbReference type="PANTHER" id="PTHR42714:SF2">
    <property type="entry name" value="TRNA MODIFICATION GTPASE GTPBP3, MITOCHONDRIAL"/>
    <property type="match status" value="1"/>
</dbReference>
<gene>
    <name evidence="2" type="ORF">M404DRAFT_999898</name>
</gene>
<dbReference type="PROSITE" id="PS00675">
    <property type="entry name" value="SIGMA54_INTERACT_1"/>
    <property type="match status" value="1"/>
</dbReference>
<dbReference type="GO" id="GO:0002098">
    <property type="term" value="P:tRNA wobble uridine modification"/>
    <property type="evidence" value="ECO:0007669"/>
    <property type="project" value="TreeGrafter"/>
</dbReference>
<dbReference type="OrthoDB" id="8954335at2759"/>
<evidence type="ECO:0000313" key="2">
    <source>
        <dbReference type="EMBL" id="KIO05296.1"/>
    </source>
</evidence>
<name>A0A0C3PBG6_PISTI</name>
<dbReference type="GO" id="GO:0005525">
    <property type="term" value="F:GTP binding"/>
    <property type="evidence" value="ECO:0007669"/>
    <property type="project" value="InterPro"/>
</dbReference>
<dbReference type="STRING" id="870435.A0A0C3PBG6"/>
<reference evidence="2 3" key="1">
    <citation type="submission" date="2014-04" db="EMBL/GenBank/DDBJ databases">
        <authorList>
            <consortium name="DOE Joint Genome Institute"/>
            <person name="Kuo A."/>
            <person name="Kohler A."/>
            <person name="Costa M.D."/>
            <person name="Nagy L.G."/>
            <person name="Floudas D."/>
            <person name="Copeland A."/>
            <person name="Barry K.W."/>
            <person name="Cichocki N."/>
            <person name="Veneault-Fourrey C."/>
            <person name="LaButti K."/>
            <person name="Lindquist E.A."/>
            <person name="Lipzen A."/>
            <person name="Lundell T."/>
            <person name="Morin E."/>
            <person name="Murat C."/>
            <person name="Sun H."/>
            <person name="Tunlid A."/>
            <person name="Henrissat B."/>
            <person name="Grigoriev I.V."/>
            <person name="Hibbett D.S."/>
            <person name="Martin F."/>
            <person name="Nordberg H.P."/>
            <person name="Cantor M.N."/>
            <person name="Hua S.X."/>
        </authorList>
    </citation>
    <scope>NUCLEOTIDE SEQUENCE [LARGE SCALE GENOMIC DNA]</scope>
    <source>
        <strain evidence="2 3">Marx 270</strain>
    </source>
</reference>
<dbReference type="GO" id="GO:0030488">
    <property type="term" value="P:tRNA methylation"/>
    <property type="evidence" value="ECO:0007669"/>
    <property type="project" value="TreeGrafter"/>
</dbReference>
<dbReference type="PANTHER" id="PTHR42714">
    <property type="entry name" value="TRNA MODIFICATION GTPASE GTPBP3"/>
    <property type="match status" value="1"/>
</dbReference>
<dbReference type="GO" id="GO:0005737">
    <property type="term" value="C:cytoplasm"/>
    <property type="evidence" value="ECO:0007669"/>
    <property type="project" value="TreeGrafter"/>
</dbReference>
<dbReference type="InterPro" id="IPR006073">
    <property type="entry name" value="GTP-bd"/>
</dbReference>
<dbReference type="Pfam" id="PF01926">
    <property type="entry name" value="MMR_HSR1"/>
    <property type="match status" value="2"/>
</dbReference>
<evidence type="ECO:0000313" key="3">
    <source>
        <dbReference type="Proteomes" id="UP000054217"/>
    </source>
</evidence>